<dbReference type="EMBL" id="JBHRWN010000002">
    <property type="protein sequence ID" value="MFC3477556.1"/>
    <property type="molecule type" value="Genomic_DNA"/>
</dbReference>
<dbReference type="AlphaFoldDB" id="A0ABD5NEI8"/>
<dbReference type="PANTHER" id="PTHR43736:SF1">
    <property type="entry name" value="DIHYDRONEOPTERIN TRIPHOSPHATE DIPHOSPHATASE"/>
    <property type="match status" value="1"/>
</dbReference>
<evidence type="ECO:0000313" key="4">
    <source>
        <dbReference type="EMBL" id="MFC3477556.1"/>
    </source>
</evidence>
<organism evidence="4 5">
    <name type="scientific">Halobacterium litoreum</name>
    <dbReference type="NCBI Taxonomy" id="2039234"/>
    <lineage>
        <taxon>Archaea</taxon>
        <taxon>Methanobacteriati</taxon>
        <taxon>Methanobacteriota</taxon>
        <taxon>Stenosarchaea group</taxon>
        <taxon>Halobacteria</taxon>
        <taxon>Halobacteriales</taxon>
        <taxon>Halobacteriaceae</taxon>
        <taxon>Halobacterium</taxon>
    </lineage>
</organism>
<dbReference type="PROSITE" id="PS00893">
    <property type="entry name" value="NUDIX_BOX"/>
    <property type="match status" value="1"/>
</dbReference>
<proteinExistence type="predicted"/>
<dbReference type="GeneID" id="69116513"/>
<dbReference type="SUPFAM" id="SSF55811">
    <property type="entry name" value="Nudix"/>
    <property type="match status" value="1"/>
</dbReference>
<dbReference type="PRINTS" id="PR00502">
    <property type="entry name" value="NUDIXFAMILY"/>
</dbReference>
<keyword evidence="1" id="KW-0378">Hydrolase</keyword>
<dbReference type="Gene3D" id="3.90.79.10">
    <property type="entry name" value="Nucleoside Triphosphate Pyrophosphohydrolase"/>
    <property type="match status" value="1"/>
</dbReference>
<dbReference type="PROSITE" id="PS51462">
    <property type="entry name" value="NUDIX"/>
    <property type="match status" value="1"/>
</dbReference>
<name>A0ABD5NEI8_9EURY</name>
<accession>A0ABD5NEI8</accession>
<protein>
    <submittedName>
        <fullName evidence="4">NUDIX domain-containing protein</fullName>
    </submittedName>
</protein>
<comment type="caution">
    <text evidence="4">The sequence shown here is derived from an EMBL/GenBank/DDBJ whole genome shotgun (WGS) entry which is preliminary data.</text>
</comment>
<feature type="domain" description="Nudix hydrolase" evidence="3">
    <location>
        <begin position="36"/>
        <end position="166"/>
    </location>
</feature>
<dbReference type="InterPro" id="IPR020084">
    <property type="entry name" value="NUDIX_hydrolase_CS"/>
</dbReference>
<evidence type="ECO:0000256" key="1">
    <source>
        <dbReference type="ARBA" id="ARBA00022801"/>
    </source>
</evidence>
<evidence type="ECO:0000259" key="3">
    <source>
        <dbReference type="PROSITE" id="PS51462"/>
    </source>
</evidence>
<dbReference type="InterPro" id="IPR020476">
    <property type="entry name" value="Nudix_hydrolase"/>
</dbReference>
<reference evidence="4 5" key="1">
    <citation type="journal article" date="2019" name="Int. J. Syst. Evol. Microbiol.">
        <title>The Global Catalogue of Microorganisms (GCM) 10K type strain sequencing project: providing services to taxonomists for standard genome sequencing and annotation.</title>
        <authorList>
            <consortium name="The Broad Institute Genomics Platform"/>
            <consortium name="The Broad Institute Genome Sequencing Center for Infectious Disease"/>
            <person name="Wu L."/>
            <person name="Ma J."/>
        </authorList>
    </citation>
    <scope>NUCLEOTIDE SEQUENCE [LARGE SCALE GENOMIC DNA]</scope>
    <source>
        <strain evidence="4 5">CGMCC 1.12562</strain>
    </source>
</reference>
<evidence type="ECO:0000313" key="5">
    <source>
        <dbReference type="Proteomes" id="UP001595660"/>
    </source>
</evidence>
<sequence>MIPRYCDQCGSKLDDWAFDGRERKWCEDCERPVFRNAVPCAGVTVVDGERVLLVERTAEPGVGDWSIPAGHLEVEEEPREGASRELEEETGLTVDPAALTLLEATQLESPGEKHVVSVGYAARAADAAGTPEAGSDASAVEWVAVGELGERPLRPHVERRVAAALDALD</sequence>
<dbReference type="Proteomes" id="UP001595660">
    <property type="component" value="Unassembled WGS sequence"/>
</dbReference>
<dbReference type="InterPro" id="IPR000086">
    <property type="entry name" value="NUDIX_hydrolase_dom"/>
</dbReference>
<evidence type="ECO:0000256" key="2">
    <source>
        <dbReference type="SAM" id="MobiDB-lite"/>
    </source>
</evidence>
<keyword evidence="5" id="KW-1185">Reference proteome</keyword>
<dbReference type="InterPro" id="IPR015797">
    <property type="entry name" value="NUDIX_hydrolase-like_dom_sf"/>
</dbReference>
<feature type="region of interest" description="Disordered" evidence="2">
    <location>
        <begin position="64"/>
        <end position="90"/>
    </location>
</feature>
<dbReference type="PANTHER" id="PTHR43736">
    <property type="entry name" value="ADP-RIBOSE PYROPHOSPHATASE"/>
    <property type="match status" value="1"/>
</dbReference>
<dbReference type="GO" id="GO:0016787">
    <property type="term" value="F:hydrolase activity"/>
    <property type="evidence" value="ECO:0007669"/>
    <property type="project" value="UniProtKB-KW"/>
</dbReference>
<dbReference type="RefSeq" id="WP_232571319.1">
    <property type="nucleotide sequence ID" value="NZ_CP089466.1"/>
</dbReference>
<gene>
    <name evidence="4" type="ORF">ACFOKC_07445</name>
</gene>
<dbReference type="Pfam" id="PF00293">
    <property type="entry name" value="NUDIX"/>
    <property type="match status" value="1"/>
</dbReference>